<dbReference type="Pfam" id="PF00111">
    <property type="entry name" value="Fer2"/>
    <property type="match status" value="1"/>
</dbReference>
<dbReference type="AlphaFoldDB" id="A0A2N5WXQ9"/>
<protein>
    <submittedName>
        <fullName evidence="2">Ferredoxin</fullName>
    </submittedName>
</protein>
<evidence type="ECO:0000313" key="3">
    <source>
        <dbReference type="Proteomes" id="UP000235005"/>
    </source>
</evidence>
<sequence length="102" mass="11153">MKHTVRLADTGEAFFCREDQHLLQGMQSFQIGKPMLDAITVGCRGGGCGVCRIRVVEGDYEAKKMSRKHVSEAEQAAGIVLACRVFPRCDLLVEVLPVSTSV</sequence>
<proteinExistence type="predicted"/>
<dbReference type="GO" id="GO:0051537">
    <property type="term" value="F:2 iron, 2 sulfur cluster binding"/>
    <property type="evidence" value="ECO:0007669"/>
    <property type="project" value="InterPro"/>
</dbReference>
<dbReference type="RefSeq" id="WP_076000714.1">
    <property type="nucleotide sequence ID" value="NZ_PKUS01000040.1"/>
</dbReference>
<dbReference type="InterPro" id="IPR006058">
    <property type="entry name" value="2Fe2S_fd_BS"/>
</dbReference>
<dbReference type="EMBL" id="PKUS01000040">
    <property type="protein sequence ID" value="PLW67008.1"/>
    <property type="molecule type" value="Genomic_DNA"/>
</dbReference>
<keyword evidence="3" id="KW-1185">Reference proteome</keyword>
<organism evidence="2 3">
    <name type="scientific">Pseudohalioglobus lutimaris</name>
    <dbReference type="NCBI Taxonomy" id="1737061"/>
    <lineage>
        <taxon>Bacteria</taxon>
        <taxon>Pseudomonadati</taxon>
        <taxon>Pseudomonadota</taxon>
        <taxon>Gammaproteobacteria</taxon>
        <taxon>Cellvibrionales</taxon>
        <taxon>Halieaceae</taxon>
        <taxon>Pseudohalioglobus</taxon>
    </lineage>
</organism>
<comment type="caution">
    <text evidence="2">The sequence shown here is derived from an EMBL/GenBank/DDBJ whole genome shotgun (WGS) entry which is preliminary data.</text>
</comment>
<dbReference type="Proteomes" id="UP000235005">
    <property type="component" value="Unassembled WGS sequence"/>
</dbReference>
<dbReference type="InterPro" id="IPR012675">
    <property type="entry name" value="Beta-grasp_dom_sf"/>
</dbReference>
<gene>
    <name evidence="2" type="ORF">C0039_19065</name>
</gene>
<evidence type="ECO:0000259" key="1">
    <source>
        <dbReference type="PROSITE" id="PS51085"/>
    </source>
</evidence>
<reference evidence="2 3" key="1">
    <citation type="submission" date="2018-01" db="EMBL/GenBank/DDBJ databases">
        <title>The draft genome sequence of Halioglobus lutimaris HF004.</title>
        <authorList>
            <person name="Du Z.-J."/>
            <person name="Shi M.-J."/>
        </authorList>
    </citation>
    <scope>NUCLEOTIDE SEQUENCE [LARGE SCALE GENOMIC DNA]</scope>
    <source>
        <strain evidence="2 3">HF004</strain>
    </source>
</reference>
<name>A0A2N5WXQ9_9GAMM</name>
<dbReference type="InterPro" id="IPR001041">
    <property type="entry name" value="2Fe-2S_ferredoxin-type"/>
</dbReference>
<feature type="domain" description="2Fe-2S ferredoxin-type" evidence="1">
    <location>
        <begin position="3"/>
        <end position="99"/>
    </location>
</feature>
<accession>A0A2N5WXQ9</accession>
<evidence type="ECO:0000313" key="2">
    <source>
        <dbReference type="EMBL" id="PLW67008.1"/>
    </source>
</evidence>
<dbReference type="Gene3D" id="3.10.20.30">
    <property type="match status" value="1"/>
</dbReference>
<dbReference type="PROSITE" id="PS00197">
    <property type="entry name" value="2FE2S_FER_1"/>
    <property type="match status" value="1"/>
</dbReference>
<dbReference type="OrthoDB" id="9133614at2"/>
<dbReference type="SUPFAM" id="SSF54292">
    <property type="entry name" value="2Fe-2S ferredoxin-like"/>
    <property type="match status" value="1"/>
</dbReference>
<dbReference type="InterPro" id="IPR036010">
    <property type="entry name" value="2Fe-2S_ferredoxin-like_sf"/>
</dbReference>
<dbReference type="PROSITE" id="PS51085">
    <property type="entry name" value="2FE2S_FER_2"/>
    <property type="match status" value="1"/>
</dbReference>